<evidence type="ECO:0008006" key="3">
    <source>
        <dbReference type="Google" id="ProtNLM"/>
    </source>
</evidence>
<dbReference type="OrthoDB" id="2374983at2"/>
<sequence length="195" mass="21712">MNGKNNHESKMTTIITNAVCGRATQTCQTTIFISSENNVEPTQVLGCSIKNAKIRGSKFVDSSNKNINIRVYGEFEIHAWYETTGDTAVSKSKGKFSEVICIESLEEPTEYGNKSILAWVNKNPVSLGTMIVNKAGVPTISIQVEYELGVEVVGETRVNILSYKLDNKEKDVEMILDSVPKEEFNFNDINYDDVD</sequence>
<gene>
    <name evidence="1" type="ORF">CCE28_20920</name>
</gene>
<comment type="caution">
    <text evidence="1">The sequence shown here is derived from an EMBL/GenBank/DDBJ whole genome shotgun (WGS) entry which is preliminary data.</text>
</comment>
<dbReference type="AlphaFoldDB" id="A0A267MC23"/>
<accession>A0A267MC23</accession>
<dbReference type="Proteomes" id="UP000216024">
    <property type="component" value="Unassembled WGS sequence"/>
</dbReference>
<reference evidence="1 2" key="1">
    <citation type="submission" date="2017-06" db="EMBL/GenBank/DDBJ databases">
        <title>Draft genome sequence of anaerobic fermentative bacterium Anaeromicrobium sediminis DY2726D isolated from West Pacific Ocean sediments.</title>
        <authorList>
            <person name="Zeng X."/>
        </authorList>
    </citation>
    <scope>NUCLEOTIDE SEQUENCE [LARGE SCALE GENOMIC DNA]</scope>
    <source>
        <strain evidence="1 2">DY2726D</strain>
    </source>
</reference>
<proteinExistence type="predicted"/>
<dbReference type="Pfam" id="PF10628">
    <property type="entry name" value="CotE"/>
    <property type="match status" value="1"/>
</dbReference>
<evidence type="ECO:0000313" key="1">
    <source>
        <dbReference type="EMBL" id="PAB56360.1"/>
    </source>
</evidence>
<organism evidence="1 2">
    <name type="scientific">Anaeromicrobium sediminis</name>
    <dbReference type="NCBI Taxonomy" id="1478221"/>
    <lineage>
        <taxon>Bacteria</taxon>
        <taxon>Bacillati</taxon>
        <taxon>Bacillota</taxon>
        <taxon>Clostridia</taxon>
        <taxon>Peptostreptococcales</taxon>
        <taxon>Thermotaleaceae</taxon>
        <taxon>Anaeromicrobium</taxon>
    </lineage>
</organism>
<evidence type="ECO:0000313" key="2">
    <source>
        <dbReference type="Proteomes" id="UP000216024"/>
    </source>
</evidence>
<dbReference type="EMBL" id="NIBG01000035">
    <property type="protein sequence ID" value="PAB56360.1"/>
    <property type="molecule type" value="Genomic_DNA"/>
</dbReference>
<name>A0A267MC23_9FIRM</name>
<dbReference type="InterPro" id="IPR018901">
    <property type="entry name" value="Spore_coat_CotE"/>
</dbReference>
<keyword evidence="2" id="KW-1185">Reference proteome</keyword>
<protein>
    <recommendedName>
        <fullName evidence="3">Spore coat protein E</fullName>
    </recommendedName>
</protein>
<dbReference type="RefSeq" id="WP_095136066.1">
    <property type="nucleotide sequence ID" value="NZ_NIBG01000035.1"/>
</dbReference>